<keyword evidence="3" id="KW-1185">Reference proteome</keyword>
<accession>A0A9W7T1D4</accession>
<dbReference type="Proteomes" id="UP001138500">
    <property type="component" value="Unassembled WGS sequence"/>
</dbReference>
<evidence type="ECO:0000313" key="3">
    <source>
        <dbReference type="Proteomes" id="UP001138500"/>
    </source>
</evidence>
<evidence type="ECO:0000256" key="1">
    <source>
        <dbReference type="SAM" id="MobiDB-lite"/>
    </source>
</evidence>
<feature type="region of interest" description="Disordered" evidence="1">
    <location>
        <begin position="1"/>
        <end position="27"/>
    </location>
</feature>
<evidence type="ECO:0000313" key="2">
    <source>
        <dbReference type="EMBL" id="KAH9845491.1"/>
    </source>
</evidence>
<protein>
    <submittedName>
        <fullName evidence="2">Uncharacterized protein</fullName>
    </submittedName>
</protein>
<feature type="region of interest" description="Disordered" evidence="1">
    <location>
        <begin position="53"/>
        <end position="78"/>
    </location>
</feature>
<comment type="caution">
    <text evidence="2">The sequence shown here is derived from an EMBL/GenBank/DDBJ whole genome shotgun (WGS) entry which is preliminary data.</text>
</comment>
<gene>
    <name evidence="2" type="ORF">Tdes44962_MAKER10481</name>
</gene>
<dbReference type="AlphaFoldDB" id="A0A9W7T1D4"/>
<sequence length="126" mass="12494">MSGSVPGAPWSVDDPDVAAAAGGGGARDAEFQGVEGALVGVLDVVDELGEAVGGAGRDGHGGRWTSATQWRGGPSRPGRGAWCLVPGGVWFSGSLAGGGFIMRGPGRSAGTSAWGLGPDPFRRGEF</sequence>
<reference evidence="2 3" key="2">
    <citation type="journal article" date="2021" name="Curr. Genet.">
        <title>Genetic response to nitrogen starvation in the aggressive Eucalyptus foliar pathogen Teratosphaeria destructans.</title>
        <authorList>
            <person name="Havenga M."/>
            <person name="Wingfield B.D."/>
            <person name="Wingfield M.J."/>
            <person name="Dreyer L.L."/>
            <person name="Roets F."/>
            <person name="Aylward J."/>
        </authorList>
    </citation>
    <scope>NUCLEOTIDE SEQUENCE [LARGE SCALE GENOMIC DNA]</scope>
    <source>
        <strain evidence="2">CMW44962</strain>
    </source>
</reference>
<proteinExistence type="predicted"/>
<name>A0A9W7T1D4_9PEZI</name>
<feature type="region of interest" description="Disordered" evidence="1">
    <location>
        <begin position="107"/>
        <end position="126"/>
    </location>
</feature>
<organism evidence="2 3">
    <name type="scientific">Teratosphaeria destructans</name>
    <dbReference type="NCBI Taxonomy" id="418781"/>
    <lineage>
        <taxon>Eukaryota</taxon>
        <taxon>Fungi</taxon>
        <taxon>Dikarya</taxon>
        <taxon>Ascomycota</taxon>
        <taxon>Pezizomycotina</taxon>
        <taxon>Dothideomycetes</taxon>
        <taxon>Dothideomycetidae</taxon>
        <taxon>Mycosphaerellales</taxon>
        <taxon>Teratosphaeriaceae</taxon>
        <taxon>Teratosphaeria</taxon>
    </lineage>
</organism>
<dbReference type="EMBL" id="RIBY02000057">
    <property type="protein sequence ID" value="KAH9845491.1"/>
    <property type="molecule type" value="Genomic_DNA"/>
</dbReference>
<reference evidence="2 3" key="1">
    <citation type="journal article" date="2018" name="IMA Fungus">
        <title>IMA Genome-F 10: Nine draft genome sequences of Claviceps purpurea s.lat., including C. arundinis, C. humidiphila, and C. cf. spartinae, pseudomolecules for the pitch canker pathogen Fusarium circinatum, draft genome of Davidsoniella eucalypti, Grosmannia galeiformis, Quambalaria eucalypti, and Teratosphaeria destructans.</title>
        <authorList>
            <person name="Wingfield B.D."/>
            <person name="Liu M."/>
            <person name="Nguyen H.D."/>
            <person name="Lane F.A."/>
            <person name="Morgan S.W."/>
            <person name="De Vos L."/>
            <person name="Wilken P.M."/>
            <person name="Duong T.A."/>
            <person name="Aylward J."/>
            <person name="Coetzee M.P."/>
            <person name="Dadej K."/>
            <person name="De Beer Z.W."/>
            <person name="Findlay W."/>
            <person name="Havenga M."/>
            <person name="Kolarik M."/>
            <person name="Menzies J.G."/>
            <person name="Naidoo K."/>
            <person name="Pochopski O."/>
            <person name="Shoukouhi P."/>
            <person name="Santana Q.C."/>
            <person name="Seifert K.A."/>
            <person name="Soal N."/>
            <person name="Steenkamp E.T."/>
            <person name="Tatham C.T."/>
            <person name="van der Nest M.A."/>
            <person name="Wingfield M.J."/>
        </authorList>
    </citation>
    <scope>NUCLEOTIDE SEQUENCE [LARGE SCALE GENOMIC DNA]</scope>
    <source>
        <strain evidence="2">CMW44962</strain>
    </source>
</reference>